<accession>A0ABN2NGW2</accession>
<dbReference type="Gene3D" id="2.160.20.120">
    <property type="match status" value="1"/>
</dbReference>
<reference evidence="3 4" key="1">
    <citation type="journal article" date="2019" name="Int. J. Syst. Evol. Microbiol.">
        <title>The Global Catalogue of Microorganisms (GCM) 10K type strain sequencing project: providing services to taxonomists for standard genome sequencing and annotation.</title>
        <authorList>
            <consortium name="The Broad Institute Genomics Platform"/>
            <consortium name="The Broad Institute Genome Sequencing Center for Infectious Disease"/>
            <person name="Wu L."/>
            <person name="Ma J."/>
        </authorList>
    </citation>
    <scope>NUCLEOTIDE SEQUENCE [LARGE SCALE GENOMIC DNA]</scope>
    <source>
        <strain evidence="3 4">JCM 16009</strain>
    </source>
</reference>
<feature type="compositionally biased region" description="Polar residues" evidence="1">
    <location>
        <begin position="232"/>
        <end position="250"/>
    </location>
</feature>
<evidence type="ECO:0008006" key="5">
    <source>
        <dbReference type="Google" id="ProtNLM"/>
    </source>
</evidence>
<evidence type="ECO:0000313" key="3">
    <source>
        <dbReference type="EMBL" id="GAA1867392.1"/>
    </source>
</evidence>
<feature type="chain" id="PRO_5045040174" description="Adhesin domain-containing protein" evidence="2">
    <location>
        <begin position="25"/>
        <end position="250"/>
    </location>
</feature>
<protein>
    <recommendedName>
        <fullName evidence="5">Adhesin domain-containing protein</fullName>
    </recommendedName>
</protein>
<name>A0ABN2NGW2_9PSEU</name>
<dbReference type="PROSITE" id="PS51257">
    <property type="entry name" value="PROKAR_LIPOPROTEIN"/>
    <property type="match status" value="1"/>
</dbReference>
<dbReference type="EMBL" id="BAAAQK010000022">
    <property type="protein sequence ID" value="GAA1867392.1"/>
    <property type="molecule type" value="Genomic_DNA"/>
</dbReference>
<gene>
    <name evidence="3" type="ORF">GCM10009836_54750</name>
</gene>
<organism evidence="3 4">
    <name type="scientific">Pseudonocardia ailaonensis</name>
    <dbReference type="NCBI Taxonomy" id="367279"/>
    <lineage>
        <taxon>Bacteria</taxon>
        <taxon>Bacillati</taxon>
        <taxon>Actinomycetota</taxon>
        <taxon>Actinomycetes</taxon>
        <taxon>Pseudonocardiales</taxon>
        <taxon>Pseudonocardiaceae</taxon>
        <taxon>Pseudonocardia</taxon>
    </lineage>
</organism>
<evidence type="ECO:0000256" key="1">
    <source>
        <dbReference type="SAM" id="MobiDB-lite"/>
    </source>
</evidence>
<keyword evidence="2" id="KW-0732">Signal</keyword>
<proteinExistence type="predicted"/>
<comment type="caution">
    <text evidence="3">The sequence shown here is derived from an EMBL/GenBank/DDBJ whole genome shotgun (WGS) entry which is preliminary data.</text>
</comment>
<evidence type="ECO:0000256" key="2">
    <source>
        <dbReference type="SAM" id="SignalP"/>
    </source>
</evidence>
<feature type="signal peptide" evidence="2">
    <location>
        <begin position="1"/>
        <end position="24"/>
    </location>
</feature>
<dbReference type="Proteomes" id="UP001500449">
    <property type="component" value="Unassembled WGS sequence"/>
</dbReference>
<evidence type="ECO:0000313" key="4">
    <source>
        <dbReference type="Proteomes" id="UP001500449"/>
    </source>
</evidence>
<feature type="region of interest" description="Disordered" evidence="1">
    <location>
        <begin position="29"/>
        <end position="62"/>
    </location>
</feature>
<feature type="region of interest" description="Disordered" evidence="1">
    <location>
        <begin position="230"/>
        <end position="250"/>
    </location>
</feature>
<sequence length="250" mass="24178">MPSVICRGVVAAVLLLALAGCGTAALQTAGGSTTATSSASSAGSDTGSDSGSDSGTDTHTGPVTAVVVDSDAGDVALRPGPDGSATVAHEFRYTGEKPRLTQSLDGGTLRITARCPQTQDRCSVTLTVTVPAAAASTVDLGAGGITVGALKGDQTLTTAAGGVTGDGLVAAKVTAKTSAGSVTLRFAAAPTAVEARSSAGSVEVLVPTGRYRVDASTTVGKTRIDVPDSPGASATITARSTTGSVTVAPS</sequence>
<keyword evidence="4" id="KW-1185">Reference proteome</keyword>